<keyword evidence="3" id="KW-0418">Kinase</keyword>
<protein>
    <recommendedName>
        <fullName evidence="1">protein-ribulosamine 3-kinase</fullName>
        <ecNumber evidence="1">2.7.1.172</ecNumber>
    </recommendedName>
</protein>
<dbReference type="GO" id="GO:0016301">
    <property type="term" value="F:kinase activity"/>
    <property type="evidence" value="ECO:0007669"/>
    <property type="project" value="UniProtKB-KW"/>
</dbReference>
<reference evidence="3 4" key="1">
    <citation type="journal article" date="2015" name="Genome Biol. Evol.">
        <title>Phylogenomic analyses indicate that early fungi evolved digesting cell walls of algal ancestors of land plants.</title>
        <authorList>
            <person name="Chang Y."/>
            <person name="Wang S."/>
            <person name="Sekimoto S."/>
            <person name="Aerts A.L."/>
            <person name="Choi C."/>
            <person name="Clum A."/>
            <person name="LaButti K.M."/>
            <person name="Lindquist E.A."/>
            <person name="Yee Ngan C."/>
            <person name="Ohm R.A."/>
            <person name="Salamov A.A."/>
            <person name="Grigoriev I.V."/>
            <person name="Spatafora J.W."/>
            <person name="Berbee M.L."/>
        </authorList>
    </citation>
    <scope>NUCLEOTIDE SEQUENCE [LARGE SCALE GENOMIC DNA]</scope>
    <source>
        <strain evidence="3 4">NRRL 1564</strain>
    </source>
</reference>
<dbReference type="SUPFAM" id="SSF56112">
    <property type="entry name" value="Protein kinase-like (PK-like)"/>
    <property type="match status" value="1"/>
</dbReference>
<evidence type="ECO:0000313" key="4">
    <source>
        <dbReference type="Proteomes" id="UP000242474"/>
    </source>
</evidence>
<gene>
    <name evidence="3" type="ORF">COEREDRAFT_81981</name>
</gene>
<proteinExistence type="predicted"/>
<organism evidence="3 4">
    <name type="scientific">Coemansia reversa (strain ATCC 12441 / NRRL 1564)</name>
    <dbReference type="NCBI Taxonomy" id="763665"/>
    <lineage>
        <taxon>Eukaryota</taxon>
        <taxon>Fungi</taxon>
        <taxon>Fungi incertae sedis</taxon>
        <taxon>Zoopagomycota</taxon>
        <taxon>Kickxellomycotina</taxon>
        <taxon>Kickxellomycetes</taxon>
        <taxon>Kickxellales</taxon>
        <taxon>Kickxellaceae</taxon>
        <taxon>Coemansia</taxon>
    </lineage>
</organism>
<dbReference type="InterPro" id="IPR011009">
    <property type="entry name" value="Kinase-like_dom_sf"/>
</dbReference>
<dbReference type="EC" id="2.7.1.172" evidence="1"/>
<comment type="catalytic activity">
    <reaction evidence="2">
        <text>N(6)-D-ribulosyl-L-lysyl-[protein] + ATP = N(6)-(3-O-phospho-D-ribulosyl)-L-lysyl-[protein] + ADP + H(+)</text>
        <dbReference type="Rhea" id="RHEA:48432"/>
        <dbReference type="Rhea" id="RHEA-COMP:12103"/>
        <dbReference type="Rhea" id="RHEA-COMP:12104"/>
        <dbReference type="ChEBI" id="CHEBI:15378"/>
        <dbReference type="ChEBI" id="CHEBI:30616"/>
        <dbReference type="ChEBI" id="CHEBI:90418"/>
        <dbReference type="ChEBI" id="CHEBI:90420"/>
        <dbReference type="ChEBI" id="CHEBI:456216"/>
        <dbReference type="EC" id="2.7.1.172"/>
    </reaction>
    <physiologicalReaction direction="left-to-right" evidence="2">
        <dbReference type="Rhea" id="RHEA:48433"/>
    </physiologicalReaction>
</comment>
<dbReference type="OrthoDB" id="5772781at2759"/>
<accession>A0A2G5B8T3</accession>
<sequence length="305" mass="34487">MSTKELSTAIRSILEENGIISHNTVTHMNLLSGESPSEDIIGNRVLFIMDIIGGKKLFVKYCSDDPELNQKTCISMLEAEMAGLKALRSTNTVKVPEPIAVGKFGKGAFFVAEYIDLKPLKTQRKLGEQLAALHLAKGPGLFGFDHDNWIGTTPQPNKWHKSWVEFLHMRLKHQFDLANFSESIKSHALELLHRLPEFFDGLDIRPSLVHGDLWCGNSGTDENGNPVIFDPAAYWGHHESELGIMYLFGGYSDDFFDAYHQQIPREPGHEKRIMIYKLYHLVNHYIMFGSAYLGQSKQLLLDILS</sequence>
<evidence type="ECO:0000313" key="3">
    <source>
        <dbReference type="EMBL" id="PIA15428.1"/>
    </source>
</evidence>
<dbReference type="Proteomes" id="UP000242474">
    <property type="component" value="Unassembled WGS sequence"/>
</dbReference>
<name>A0A2G5B8T3_COERN</name>
<dbReference type="EMBL" id="KZ303507">
    <property type="protein sequence ID" value="PIA15428.1"/>
    <property type="molecule type" value="Genomic_DNA"/>
</dbReference>
<dbReference type="Gene3D" id="3.90.1200.10">
    <property type="match status" value="1"/>
</dbReference>
<keyword evidence="4" id="KW-1185">Reference proteome</keyword>
<keyword evidence="3" id="KW-0808">Transferase</keyword>
<dbReference type="AlphaFoldDB" id="A0A2G5B8T3"/>
<dbReference type="InterPro" id="IPR016477">
    <property type="entry name" value="Fructo-/Ketosamine-3-kinase"/>
</dbReference>
<evidence type="ECO:0000256" key="2">
    <source>
        <dbReference type="ARBA" id="ARBA00048655"/>
    </source>
</evidence>
<evidence type="ECO:0000256" key="1">
    <source>
        <dbReference type="ARBA" id="ARBA00011961"/>
    </source>
</evidence>
<dbReference type="PANTHER" id="PTHR12149">
    <property type="entry name" value="FRUCTOSAMINE 3 KINASE-RELATED PROTEIN"/>
    <property type="match status" value="1"/>
</dbReference>
<dbReference type="Pfam" id="PF03881">
    <property type="entry name" value="Fructosamin_kin"/>
    <property type="match status" value="1"/>
</dbReference>
<dbReference type="Gene3D" id="3.30.200.20">
    <property type="entry name" value="Phosphorylase Kinase, domain 1"/>
    <property type="match status" value="1"/>
</dbReference>
<dbReference type="GO" id="GO:0102193">
    <property type="term" value="F:protein-ribulosamine 3-kinase activity"/>
    <property type="evidence" value="ECO:0007669"/>
    <property type="project" value="UniProtKB-EC"/>
</dbReference>
<dbReference type="PANTHER" id="PTHR12149:SF8">
    <property type="entry name" value="PROTEIN-RIBULOSAMINE 3-KINASE"/>
    <property type="match status" value="1"/>
</dbReference>